<dbReference type="Pfam" id="PF05930">
    <property type="entry name" value="Phage_AlpA"/>
    <property type="match status" value="1"/>
</dbReference>
<proteinExistence type="predicted"/>
<comment type="caution">
    <text evidence="1">The sequence shown here is derived from an EMBL/GenBank/DDBJ whole genome shotgun (WGS) entry which is preliminary data.</text>
</comment>
<dbReference type="AlphaFoldDB" id="A0A644Y083"/>
<accession>A0A644Y083</accession>
<dbReference type="PANTHER" id="PTHR36154:SF1">
    <property type="entry name" value="DNA-BINDING TRANSCRIPTIONAL ACTIVATOR ALPA"/>
    <property type="match status" value="1"/>
</dbReference>
<gene>
    <name evidence="1" type="ORF">SDC9_66070</name>
</gene>
<dbReference type="PANTHER" id="PTHR36154">
    <property type="entry name" value="DNA-BINDING TRANSCRIPTIONAL ACTIVATOR ALPA"/>
    <property type="match status" value="1"/>
</dbReference>
<name>A0A644Y083_9ZZZZ</name>
<dbReference type="InterPro" id="IPR010260">
    <property type="entry name" value="AlpA"/>
</dbReference>
<dbReference type="Gene3D" id="1.10.238.160">
    <property type="match status" value="1"/>
</dbReference>
<evidence type="ECO:0000313" key="1">
    <source>
        <dbReference type="EMBL" id="MPM19644.1"/>
    </source>
</evidence>
<organism evidence="1">
    <name type="scientific">bioreactor metagenome</name>
    <dbReference type="NCBI Taxonomy" id="1076179"/>
    <lineage>
        <taxon>unclassified sequences</taxon>
        <taxon>metagenomes</taxon>
        <taxon>ecological metagenomes</taxon>
    </lineage>
</organism>
<sequence length="81" mass="9222">MPKTKAESNPMSKTPEFIMRVLKLKDVLFKTGLGKTSLYKLINLTEFPKPISLGLRSVGWLESEVEAWIQDKIKARDMQAV</sequence>
<evidence type="ECO:0008006" key="2">
    <source>
        <dbReference type="Google" id="ProtNLM"/>
    </source>
</evidence>
<protein>
    <recommendedName>
        <fullName evidence="2">AlpA family transcriptional regulator</fullName>
    </recommendedName>
</protein>
<dbReference type="EMBL" id="VSSQ01003214">
    <property type="protein sequence ID" value="MPM19644.1"/>
    <property type="molecule type" value="Genomic_DNA"/>
</dbReference>
<reference evidence="1" key="1">
    <citation type="submission" date="2019-08" db="EMBL/GenBank/DDBJ databases">
        <authorList>
            <person name="Kucharzyk K."/>
            <person name="Murdoch R.W."/>
            <person name="Higgins S."/>
            <person name="Loffler F."/>
        </authorList>
    </citation>
    <scope>NUCLEOTIDE SEQUENCE</scope>
</reference>
<dbReference type="InterPro" id="IPR052931">
    <property type="entry name" value="Prophage_regulatory_activator"/>
</dbReference>